<feature type="region of interest" description="Disordered" evidence="1">
    <location>
        <begin position="84"/>
        <end position="163"/>
    </location>
</feature>
<dbReference type="InParanoid" id="A0A136JD60"/>
<feature type="compositionally biased region" description="Basic and acidic residues" evidence="1">
    <location>
        <begin position="130"/>
        <end position="155"/>
    </location>
</feature>
<feature type="compositionally biased region" description="Polar residues" evidence="1">
    <location>
        <begin position="33"/>
        <end position="47"/>
    </location>
</feature>
<sequence length="359" mass="40165">MELGNVLPDSSSSSHNASRLGSIISKFEMLDAVSTTDTASTRAQSAPSAPKSILRDSRFARGAQAPSTSRHAIEISPYHVNPPAQQFQASQGYGSPQSIKNDSQGRPQRASNSLSEPWNSKQPLKPTPSELHHKNADRSGKQLDQEQVHESELEKVQNPPSELDNMINWRDLLETDARKRWSGEEHLDIFAMANSRDNPRKSVDVDPFWVDTAKTTQHPKMKQILPSKLQRPSVADLRKSFEHDTKKEPRPISPHMPTLTGFHCATESERQSEILPRGQRSSMETGNPNNFDATNPRSYSDVSMDLYLRANGFSPDFQDVHNVVNPKDLCDLKWAVLLPGKVYQTGTITRYMRPEAAGF</sequence>
<gene>
    <name evidence="2" type="ORF">Micbo1qcDRAFT_216705</name>
</gene>
<accession>A0A136JD60</accession>
<proteinExistence type="predicted"/>
<keyword evidence="3" id="KW-1185">Reference proteome</keyword>
<dbReference type="EMBL" id="KQ964246">
    <property type="protein sequence ID" value="KXJ95038.1"/>
    <property type="molecule type" value="Genomic_DNA"/>
</dbReference>
<protein>
    <submittedName>
        <fullName evidence="2">Uncharacterized protein</fullName>
    </submittedName>
</protein>
<name>A0A136JD60_9PEZI</name>
<feature type="region of interest" description="Disordered" evidence="1">
    <location>
        <begin position="33"/>
        <end position="69"/>
    </location>
</feature>
<evidence type="ECO:0000313" key="3">
    <source>
        <dbReference type="Proteomes" id="UP000070501"/>
    </source>
</evidence>
<feature type="region of interest" description="Disordered" evidence="1">
    <location>
        <begin position="268"/>
        <end position="296"/>
    </location>
</feature>
<feature type="compositionally biased region" description="Polar residues" evidence="1">
    <location>
        <begin position="84"/>
        <end position="122"/>
    </location>
</feature>
<organism evidence="2 3">
    <name type="scientific">Microdochium bolleyi</name>
    <dbReference type="NCBI Taxonomy" id="196109"/>
    <lineage>
        <taxon>Eukaryota</taxon>
        <taxon>Fungi</taxon>
        <taxon>Dikarya</taxon>
        <taxon>Ascomycota</taxon>
        <taxon>Pezizomycotina</taxon>
        <taxon>Sordariomycetes</taxon>
        <taxon>Xylariomycetidae</taxon>
        <taxon>Xylariales</taxon>
        <taxon>Microdochiaceae</taxon>
        <taxon>Microdochium</taxon>
    </lineage>
</organism>
<dbReference type="AlphaFoldDB" id="A0A136JD60"/>
<reference evidence="3" key="1">
    <citation type="submission" date="2016-02" db="EMBL/GenBank/DDBJ databases">
        <title>Draft genome sequence of Microdochium bolleyi, a fungal endophyte of beachgrass.</title>
        <authorList>
            <consortium name="DOE Joint Genome Institute"/>
            <person name="David A.S."/>
            <person name="May G."/>
            <person name="Haridas S."/>
            <person name="Lim J."/>
            <person name="Wang M."/>
            <person name="Labutti K."/>
            <person name="Lipzen A."/>
            <person name="Barry K."/>
            <person name="Grigoriev I.V."/>
        </authorList>
    </citation>
    <scope>NUCLEOTIDE SEQUENCE [LARGE SCALE GENOMIC DNA]</scope>
    <source>
        <strain evidence="3">J235TASD1</strain>
    </source>
</reference>
<dbReference type="Proteomes" id="UP000070501">
    <property type="component" value="Unassembled WGS sequence"/>
</dbReference>
<dbReference type="OrthoDB" id="4778178at2759"/>
<feature type="compositionally biased region" description="Polar residues" evidence="1">
    <location>
        <begin position="279"/>
        <end position="296"/>
    </location>
</feature>
<evidence type="ECO:0000313" key="2">
    <source>
        <dbReference type="EMBL" id="KXJ95038.1"/>
    </source>
</evidence>
<evidence type="ECO:0000256" key="1">
    <source>
        <dbReference type="SAM" id="MobiDB-lite"/>
    </source>
</evidence>